<evidence type="ECO:0000313" key="6">
    <source>
        <dbReference type="EMBL" id="KAK4755428.1"/>
    </source>
</evidence>
<gene>
    <name evidence="6" type="ORF">SAY87_009185</name>
</gene>
<protein>
    <recommendedName>
        <fullName evidence="5">Legume lectin domain-containing protein</fullName>
    </recommendedName>
</protein>
<keyword evidence="3" id="KW-1133">Transmembrane helix</keyword>
<reference evidence="6 7" key="1">
    <citation type="journal article" date="2023" name="Hortic Res">
        <title>Pangenome of water caltrop reveals structural variations and asymmetric subgenome divergence after allopolyploidization.</title>
        <authorList>
            <person name="Zhang X."/>
            <person name="Chen Y."/>
            <person name="Wang L."/>
            <person name="Yuan Y."/>
            <person name="Fang M."/>
            <person name="Shi L."/>
            <person name="Lu R."/>
            <person name="Comes H.P."/>
            <person name="Ma Y."/>
            <person name="Chen Y."/>
            <person name="Huang G."/>
            <person name="Zhou Y."/>
            <person name="Zheng Z."/>
            <person name="Qiu Y."/>
        </authorList>
    </citation>
    <scope>NUCLEOTIDE SEQUENCE [LARGE SCALE GENOMIC DNA]</scope>
    <source>
        <tissue evidence="6">Roots</tissue>
    </source>
</reference>
<proteinExistence type="inferred from homology"/>
<comment type="caution">
    <text evidence="6">The sequence shown here is derived from an EMBL/GenBank/DDBJ whole genome shotgun (WGS) entry which is preliminary data.</text>
</comment>
<dbReference type="InterPro" id="IPR013320">
    <property type="entry name" value="ConA-like_dom_sf"/>
</dbReference>
<keyword evidence="4" id="KW-0732">Signal</keyword>
<dbReference type="PANTHER" id="PTHR32401:SF16">
    <property type="entry name" value="CONCANAVALIN A-LIKE LECTIN FAMILY PROTEIN"/>
    <property type="match status" value="1"/>
</dbReference>
<feature type="signal peptide" evidence="4">
    <location>
        <begin position="1"/>
        <end position="24"/>
    </location>
</feature>
<dbReference type="EMBL" id="JAXIOK010000014">
    <property type="protein sequence ID" value="KAK4755428.1"/>
    <property type="molecule type" value="Genomic_DNA"/>
</dbReference>
<evidence type="ECO:0000259" key="5">
    <source>
        <dbReference type="Pfam" id="PF00139"/>
    </source>
</evidence>
<dbReference type="InterPro" id="IPR050258">
    <property type="entry name" value="Leguminous_Lectin"/>
</dbReference>
<keyword evidence="2" id="KW-0430">Lectin</keyword>
<dbReference type="Pfam" id="PF00139">
    <property type="entry name" value="Lectin_legB"/>
    <property type="match status" value="1"/>
</dbReference>
<feature type="chain" id="PRO_5043041759" description="Legume lectin domain-containing protein" evidence="4">
    <location>
        <begin position="25"/>
        <end position="350"/>
    </location>
</feature>
<evidence type="ECO:0000256" key="1">
    <source>
        <dbReference type="ARBA" id="ARBA00007606"/>
    </source>
</evidence>
<keyword evidence="7" id="KW-1185">Reference proteome</keyword>
<accession>A0AAN7JVA1</accession>
<dbReference type="SUPFAM" id="SSF49899">
    <property type="entry name" value="Concanavalin A-like lectins/glucanases"/>
    <property type="match status" value="1"/>
</dbReference>
<dbReference type="Proteomes" id="UP001345219">
    <property type="component" value="Chromosome 8"/>
</dbReference>
<dbReference type="Gene3D" id="2.60.120.200">
    <property type="match status" value="1"/>
</dbReference>
<evidence type="ECO:0000256" key="3">
    <source>
        <dbReference type="SAM" id="Phobius"/>
    </source>
</evidence>
<evidence type="ECO:0000256" key="4">
    <source>
        <dbReference type="SAM" id="SignalP"/>
    </source>
</evidence>
<feature type="domain" description="Legume lectin" evidence="5">
    <location>
        <begin position="30"/>
        <end position="249"/>
    </location>
</feature>
<dbReference type="PANTHER" id="PTHR32401">
    <property type="entry name" value="CONCANAVALIN A-LIKE LECTIN FAMILY PROTEIN"/>
    <property type="match status" value="1"/>
</dbReference>
<keyword evidence="3" id="KW-0812">Transmembrane</keyword>
<dbReference type="GO" id="GO:0030246">
    <property type="term" value="F:carbohydrate binding"/>
    <property type="evidence" value="ECO:0007669"/>
    <property type="project" value="UniProtKB-KW"/>
</dbReference>
<evidence type="ECO:0000256" key="2">
    <source>
        <dbReference type="ARBA" id="ARBA00022734"/>
    </source>
</evidence>
<organism evidence="6 7">
    <name type="scientific">Trapa incisa</name>
    <dbReference type="NCBI Taxonomy" id="236973"/>
    <lineage>
        <taxon>Eukaryota</taxon>
        <taxon>Viridiplantae</taxon>
        <taxon>Streptophyta</taxon>
        <taxon>Embryophyta</taxon>
        <taxon>Tracheophyta</taxon>
        <taxon>Spermatophyta</taxon>
        <taxon>Magnoliopsida</taxon>
        <taxon>eudicotyledons</taxon>
        <taxon>Gunneridae</taxon>
        <taxon>Pentapetalae</taxon>
        <taxon>rosids</taxon>
        <taxon>malvids</taxon>
        <taxon>Myrtales</taxon>
        <taxon>Lythraceae</taxon>
        <taxon>Trapa</taxon>
    </lineage>
</organism>
<comment type="similarity">
    <text evidence="1">Belongs to the leguminous lectin family.</text>
</comment>
<name>A0AAN7JVA1_9MYRT</name>
<feature type="transmembrane region" description="Helical" evidence="3">
    <location>
        <begin position="276"/>
        <end position="298"/>
    </location>
</feature>
<sequence length="350" mass="38077">MSPPPVLSSFLGLLIFASLGALSADPTSPSFSFLGFEQDTASIVLFGGSRVVGGGSAIELSGLAVFNESIRVVHGNPQSLASFSTNFTFSLFSGGGDGFAFAMAPCGVRSNLSGNGRFGLPQGNIRTLGEFVSVEFDASKDRMAISYSRNHKVRNVSPLNLTLNSGKKLQAWIDYVADSRRLEVRLSKAGSSRPLDPLLADWIDLWEMWDEREVFWGLSSSSRSSNQSCLIYSWSFSMKVVPHWIHSQPLDPNAISEEESEPLRVHDKKKDCLPKVLAAMIFGAGSGALGAFCILYLWTIFGNRRPVKPEKIVVGKEKQQLDCEYKKVEVVVIHKTIKEDGCLGASEAGS</sequence>
<keyword evidence="3" id="KW-0472">Membrane</keyword>
<dbReference type="InterPro" id="IPR001220">
    <property type="entry name" value="Legume_lectin_dom"/>
</dbReference>
<dbReference type="AlphaFoldDB" id="A0AAN7JVA1"/>
<evidence type="ECO:0000313" key="7">
    <source>
        <dbReference type="Proteomes" id="UP001345219"/>
    </source>
</evidence>